<dbReference type="Gramene" id="PRQ50941">
    <property type="protein sequence ID" value="PRQ50941"/>
    <property type="gene ID" value="RchiOBHm_Chr2g0138791"/>
</dbReference>
<evidence type="ECO:0000313" key="2">
    <source>
        <dbReference type="Proteomes" id="UP000238479"/>
    </source>
</evidence>
<sequence>MDFMDLEFGLAAYGAYVQHRPSCRTKLSRGWIQCEGDQKRRVCWKEKRL</sequence>
<dbReference type="AlphaFoldDB" id="A0A2P6RX00"/>
<dbReference type="EMBL" id="PDCK01000040">
    <property type="protein sequence ID" value="PRQ50941.1"/>
    <property type="molecule type" value="Genomic_DNA"/>
</dbReference>
<dbReference type="Proteomes" id="UP000238479">
    <property type="component" value="Chromosome 2"/>
</dbReference>
<keyword evidence="2" id="KW-1185">Reference proteome</keyword>
<accession>A0A2P6RX00</accession>
<evidence type="ECO:0000313" key="1">
    <source>
        <dbReference type="EMBL" id="PRQ50941.1"/>
    </source>
</evidence>
<comment type="caution">
    <text evidence="1">The sequence shown here is derived from an EMBL/GenBank/DDBJ whole genome shotgun (WGS) entry which is preliminary data.</text>
</comment>
<proteinExistence type="predicted"/>
<gene>
    <name evidence="1" type="ORF">RchiOBHm_Chr2g0138791</name>
</gene>
<name>A0A2P6RX00_ROSCH</name>
<organism evidence="1 2">
    <name type="scientific">Rosa chinensis</name>
    <name type="common">China rose</name>
    <dbReference type="NCBI Taxonomy" id="74649"/>
    <lineage>
        <taxon>Eukaryota</taxon>
        <taxon>Viridiplantae</taxon>
        <taxon>Streptophyta</taxon>
        <taxon>Embryophyta</taxon>
        <taxon>Tracheophyta</taxon>
        <taxon>Spermatophyta</taxon>
        <taxon>Magnoliopsida</taxon>
        <taxon>eudicotyledons</taxon>
        <taxon>Gunneridae</taxon>
        <taxon>Pentapetalae</taxon>
        <taxon>rosids</taxon>
        <taxon>fabids</taxon>
        <taxon>Rosales</taxon>
        <taxon>Rosaceae</taxon>
        <taxon>Rosoideae</taxon>
        <taxon>Rosoideae incertae sedis</taxon>
        <taxon>Rosa</taxon>
    </lineage>
</organism>
<reference evidence="1 2" key="1">
    <citation type="journal article" date="2018" name="Nat. Genet.">
        <title>The Rosa genome provides new insights in the design of modern roses.</title>
        <authorList>
            <person name="Bendahmane M."/>
        </authorList>
    </citation>
    <scope>NUCLEOTIDE SEQUENCE [LARGE SCALE GENOMIC DNA]</scope>
    <source>
        <strain evidence="2">cv. Old Blush</strain>
    </source>
</reference>
<protein>
    <submittedName>
        <fullName evidence="1">Uncharacterized protein</fullName>
    </submittedName>
</protein>